<dbReference type="Gene3D" id="2.40.30.60">
    <property type="entry name" value="RimM"/>
    <property type="match status" value="1"/>
</dbReference>
<dbReference type="SUPFAM" id="SSF50447">
    <property type="entry name" value="Translation proteins"/>
    <property type="match status" value="1"/>
</dbReference>
<keyword evidence="2 5" id="KW-0690">Ribosome biogenesis</keyword>
<dbReference type="GO" id="GO:0006364">
    <property type="term" value="P:rRNA processing"/>
    <property type="evidence" value="ECO:0007669"/>
    <property type="project" value="UniProtKB-UniRule"/>
</dbReference>
<evidence type="ECO:0000313" key="8">
    <source>
        <dbReference type="EMBL" id="SNR92279.1"/>
    </source>
</evidence>
<evidence type="ECO:0000313" key="9">
    <source>
        <dbReference type="Proteomes" id="UP000198405"/>
    </source>
</evidence>
<keyword evidence="4 5" id="KW-0143">Chaperone</keyword>
<feature type="domain" description="Ribosome maturation factor RimM PRC barrel" evidence="7">
    <location>
        <begin position="118"/>
        <end position="185"/>
    </location>
</feature>
<dbReference type="GO" id="GO:0005737">
    <property type="term" value="C:cytoplasm"/>
    <property type="evidence" value="ECO:0007669"/>
    <property type="project" value="UniProtKB-SubCell"/>
</dbReference>
<comment type="subunit">
    <text evidence="5">Binds ribosomal protein uS19.</text>
</comment>
<sequence length="186" mass="21396">MKKRTIKKILERRKKQPEKDEVLIGKIVGAHGIKGEVKVKPETEIFERQLKETRKLTGYRGVSKKTFTVDTVKPYKNLFIIKFKEITDRNSAETAINTSLFIKKNELIPLEEDEFFFEDLINSIVETEDGTKVGKVKEILEMPASHILVVEKENGKEALIPFINQFIKEIDKEAKKIVITPIEGLV</sequence>
<evidence type="ECO:0000259" key="6">
    <source>
        <dbReference type="Pfam" id="PF01782"/>
    </source>
</evidence>
<dbReference type="Pfam" id="PF01782">
    <property type="entry name" value="RimM"/>
    <property type="match status" value="1"/>
</dbReference>
<dbReference type="GO" id="GO:0005840">
    <property type="term" value="C:ribosome"/>
    <property type="evidence" value="ECO:0007669"/>
    <property type="project" value="InterPro"/>
</dbReference>
<dbReference type="OrthoDB" id="9810331at2"/>
<evidence type="ECO:0000256" key="5">
    <source>
        <dbReference type="HAMAP-Rule" id="MF_00014"/>
    </source>
</evidence>
<dbReference type="AlphaFoldDB" id="A0A239A9T9"/>
<dbReference type="PANTHER" id="PTHR33692">
    <property type="entry name" value="RIBOSOME MATURATION FACTOR RIMM"/>
    <property type="match status" value="1"/>
</dbReference>
<gene>
    <name evidence="5" type="primary">rimM</name>
    <name evidence="8" type="ORF">SAMN06265340_11719</name>
</gene>
<evidence type="ECO:0000256" key="1">
    <source>
        <dbReference type="ARBA" id="ARBA00022490"/>
    </source>
</evidence>
<dbReference type="InterPro" id="IPR002676">
    <property type="entry name" value="RimM_N"/>
</dbReference>
<protein>
    <recommendedName>
        <fullName evidence="5">Ribosome maturation factor RimM</fullName>
    </recommendedName>
</protein>
<keyword evidence="1 5" id="KW-0963">Cytoplasm</keyword>
<proteinExistence type="inferred from homology"/>
<dbReference type="NCBIfam" id="TIGR02273">
    <property type="entry name" value="16S_RimM"/>
    <property type="match status" value="1"/>
</dbReference>
<evidence type="ECO:0000256" key="4">
    <source>
        <dbReference type="ARBA" id="ARBA00023186"/>
    </source>
</evidence>
<comment type="subcellular location">
    <subcellularLocation>
        <location evidence="5">Cytoplasm</location>
    </subcellularLocation>
</comment>
<keyword evidence="9" id="KW-1185">Reference proteome</keyword>
<dbReference type="Gene3D" id="2.30.30.240">
    <property type="entry name" value="PRC-barrel domain"/>
    <property type="match status" value="1"/>
</dbReference>
<accession>A0A239A9T9</accession>
<comment type="function">
    <text evidence="5">An accessory protein needed during the final step in the assembly of 30S ribosomal subunit, possibly for assembly of the head region. Essential for efficient processing of 16S rRNA. May be needed both before and after RbfA during the maturation of 16S rRNA. It has affinity for free ribosomal 30S subunits but not for 70S ribosomes.</text>
</comment>
<evidence type="ECO:0000256" key="2">
    <source>
        <dbReference type="ARBA" id="ARBA00022517"/>
    </source>
</evidence>
<evidence type="ECO:0000256" key="3">
    <source>
        <dbReference type="ARBA" id="ARBA00022552"/>
    </source>
</evidence>
<organism evidence="8 9">
    <name type="scientific">Desulfurobacterium atlanticum</name>
    <dbReference type="NCBI Taxonomy" id="240169"/>
    <lineage>
        <taxon>Bacteria</taxon>
        <taxon>Pseudomonadati</taxon>
        <taxon>Aquificota</taxon>
        <taxon>Aquificia</taxon>
        <taxon>Desulfurobacteriales</taxon>
        <taxon>Desulfurobacteriaceae</taxon>
        <taxon>Desulfurobacterium</taxon>
    </lineage>
</organism>
<dbReference type="InterPro" id="IPR036976">
    <property type="entry name" value="RimM_N_sf"/>
</dbReference>
<dbReference type="PANTHER" id="PTHR33692:SF1">
    <property type="entry name" value="RIBOSOME MATURATION FACTOR RIMM"/>
    <property type="match status" value="1"/>
</dbReference>
<dbReference type="GO" id="GO:0042274">
    <property type="term" value="P:ribosomal small subunit biogenesis"/>
    <property type="evidence" value="ECO:0007669"/>
    <property type="project" value="UniProtKB-UniRule"/>
</dbReference>
<dbReference type="InterPro" id="IPR009000">
    <property type="entry name" value="Transl_B-barrel_sf"/>
</dbReference>
<dbReference type="InterPro" id="IPR011961">
    <property type="entry name" value="RimM"/>
</dbReference>
<dbReference type="HAMAP" id="MF_00014">
    <property type="entry name" value="Ribosome_mat_RimM"/>
    <property type="match status" value="1"/>
</dbReference>
<dbReference type="Pfam" id="PF24986">
    <property type="entry name" value="PRC_RimM"/>
    <property type="match status" value="1"/>
</dbReference>
<dbReference type="EMBL" id="FZOB01000017">
    <property type="protein sequence ID" value="SNR92279.1"/>
    <property type="molecule type" value="Genomic_DNA"/>
</dbReference>
<comment type="domain">
    <text evidence="5">The PRC barrel domain binds ribosomal protein uS19.</text>
</comment>
<dbReference type="InterPro" id="IPR056792">
    <property type="entry name" value="PRC_RimM"/>
</dbReference>
<dbReference type="RefSeq" id="WP_089323711.1">
    <property type="nucleotide sequence ID" value="NZ_FZOB01000017.1"/>
</dbReference>
<dbReference type="SUPFAM" id="SSF50346">
    <property type="entry name" value="PRC-barrel domain"/>
    <property type="match status" value="1"/>
</dbReference>
<evidence type="ECO:0000259" key="7">
    <source>
        <dbReference type="Pfam" id="PF24986"/>
    </source>
</evidence>
<feature type="domain" description="RimM N-terminal" evidence="6">
    <location>
        <begin position="24"/>
        <end position="105"/>
    </location>
</feature>
<comment type="similarity">
    <text evidence="5">Belongs to the RimM family.</text>
</comment>
<dbReference type="InterPro" id="IPR011033">
    <property type="entry name" value="PRC_barrel-like_sf"/>
</dbReference>
<name>A0A239A9T9_9BACT</name>
<reference evidence="9" key="1">
    <citation type="submission" date="2017-06" db="EMBL/GenBank/DDBJ databases">
        <authorList>
            <person name="Varghese N."/>
            <person name="Submissions S."/>
        </authorList>
    </citation>
    <scope>NUCLEOTIDE SEQUENCE [LARGE SCALE GENOMIC DNA]</scope>
    <source>
        <strain evidence="9">DSM 15668</strain>
    </source>
</reference>
<dbReference type="GO" id="GO:0043022">
    <property type="term" value="F:ribosome binding"/>
    <property type="evidence" value="ECO:0007669"/>
    <property type="project" value="InterPro"/>
</dbReference>
<dbReference type="Proteomes" id="UP000198405">
    <property type="component" value="Unassembled WGS sequence"/>
</dbReference>
<keyword evidence="3 5" id="KW-0698">rRNA processing</keyword>